<keyword evidence="1" id="KW-0472">Membrane</keyword>
<protein>
    <submittedName>
        <fullName evidence="2">Uncharacterized protein</fullName>
    </submittedName>
</protein>
<proteinExistence type="predicted"/>
<keyword evidence="1" id="KW-1133">Transmembrane helix</keyword>
<evidence type="ECO:0000256" key="1">
    <source>
        <dbReference type="SAM" id="Phobius"/>
    </source>
</evidence>
<reference evidence="3" key="1">
    <citation type="submission" date="2014-04" db="EMBL/GenBank/DDBJ databases">
        <title>Evolutionary Origins and Diversification of the Mycorrhizal Mutualists.</title>
        <authorList>
            <consortium name="DOE Joint Genome Institute"/>
            <consortium name="Mycorrhizal Genomics Consortium"/>
            <person name="Kohler A."/>
            <person name="Kuo A."/>
            <person name="Nagy L.G."/>
            <person name="Floudas D."/>
            <person name="Copeland A."/>
            <person name="Barry K.W."/>
            <person name="Cichocki N."/>
            <person name="Veneault-Fourrey C."/>
            <person name="LaButti K."/>
            <person name="Lindquist E.A."/>
            <person name="Lipzen A."/>
            <person name="Lundell T."/>
            <person name="Morin E."/>
            <person name="Murat C."/>
            <person name="Riley R."/>
            <person name="Ohm R."/>
            <person name="Sun H."/>
            <person name="Tunlid A."/>
            <person name="Henrissat B."/>
            <person name="Grigoriev I.V."/>
            <person name="Hibbett D.S."/>
            <person name="Martin F."/>
        </authorList>
    </citation>
    <scope>NUCLEOTIDE SEQUENCE [LARGE SCALE GENOMIC DNA]</scope>
    <source>
        <strain evidence="3">FD-334 SS-4</strain>
    </source>
</reference>
<feature type="transmembrane region" description="Helical" evidence="1">
    <location>
        <begin position="6"/>
        <end position="27"/>
    </location>
</feature>
<evidence type="ECO:0000313" key="3">
    <source>
        <dbReference type="Proteomes" id="UP000054270"/>
    </source>
</evidence>
<organism evidence="2 3">
    <name type="scientific">Hypholoma sublateritium (strain FD-334 SS-4)</name>
    <dbReference type="NCBI Taxonomy" id="945553"/>
    <lineage>
        <taxon>Eukaryota</taxon>
        <taxon>Fungi</taxon>
        <taxon>Dikarya</taxon>
        <taxon>Basidiomycota</taxon>
        <taxon>Agaricomycotina</taxon>
        <taxon>Agaricomycetes</taxon>
        <taxon>Agaricomycetidae</taxon>
        <taxon>Agaricales</taxon>
        <taxon>Agaricineae</taxon>
        <taxon>Strophariaceae</taxon>
        <taxon>Hypholoma</taxon>
    </lineage>
</organism>
<dbReference type="Proteomes" id="UP000054270">
    <property type="component" value="Unassembled WGS sequence"/>
</dbReference>
<keyword evidence="1" id="KW-0812">Transmembrane</keyword>
<name>A0A0D2Q5K5_HYPSF</name>
<dbReference type="AlphaFoldDB" id="A0A0D2Q5K5"/>
<accession>A0A0D2Q5K5</accession>
<evidence type="ECO:0000313" key="2">
    <source>
        <dbReference type="EMBL" id="KJA26845.1"/>
    </source>
</evidence>
<gene>
    <name evidence="2" type="ORF">HYPSUDRAFT_212983</name>
</gene>
<sequence length="228" mass="25207">MHCAAVVVLSIYRVSILSFFLGLLLVYSQLNQPKRAIGAPARATAPWTLARKDRGTWRAMAMAMAMLRPAALPVCGAPVRRRLPSTGRRSDAARCRRDARAQPGIRISIRVGGDADAGLGPTDRAEHGHCGAASGVVRIKSQREWRDTATARLAWLGAGRTHVRRDAPRRPALPVSRRCYAHRPRGATHGRSIIIYLLYKITPEIYSLGMKLYPTILLEKIAFCSTYR</sequence>
<keyword evidence="3" id="KW-1185">Reference proteome</keyword>
<dbReference type="EMBL" id="KN817526">
    <property type="protein sequence ID" value="KJA26845.1"/>
    <property type="molecule type" value="Genomic_DNA"/>
</dbReference>